<evidence type="ECO:0000313" key="9">
    <source>
        <dbReference type="EMBL" id="VFK43978.1"/>
    </source>
</evidence>
<dbReference type="Gene3D" id="3.40.630.30">
    <property type="match status" value="1"/>
</dbReference>
<gene>
    <name evidence="10" type="ORF">BECKSD772D_GA0070982_102926</name>
    <name evidence="9" type="ORF">BECKSD772E_GA0070983_103126</name>
    <name evidence="8" type="ORF">BECKSD772F_GA0070984_103226</name>
</gene>
<evidence type="ECO:0000259" key="7">
    <source>
        <dbReference type="PROSITE" id="PS51186"/>
    </source>
</evidence>
<dbReference type="EMBL" id="CAADFR010000032">
    <property type="protein sequence ID" value="VFK39072.1"/>
    <property type="molecule type" value="Genomic_DNA"/>
</dbReference>
<dbReference type="AlphaFoldDB" id="A0A451BL08"/>
<evidence type="ECO:0000256" key="4">
    <source>
        <dbReference type="ARBA" id="ARBA00022679"/>
    </source>
</evidence>
<organism evidence="10">
    <name type="scientific">Candidatus Kentrum sp. SD</name>
    <dbReference type="NCBI Taxonomy" id="2126332"/>
    <lineage>
        <taxon>Bacteria</taxon>
        <taxon>Pseudomonadati</taxon>
        <taxon>Pseudomonadota</taxon>
        <taxon>Gammaproteobacteria</taxon>
        <taxon>Candidatus Kentrum</taxon>
    </lineage>
</organism>
<keyword evidence="3" id="KW-1277">Toxin-antitoxin system</keyword>
<keyword evidence="2" id="KW-0678">Repressor</keyword>
<accession>A0A451BL08</accession>
<evidence type="ECO:0000256" key="3">
    <source>
        <dbReference type="ARBA" id="ARBA00022649"/>
    </source>
</evidence>
<dbReference type="InterPro" id="IPR016181">
    <property type="entry name" value="Acyl_CoA_acyltransferase"/>
</dbReference>
<evidence type="ECO:0000256" key="2">
    <source>
        <dbReference type="ARBA" id="ARBA00022491"/>
    </source>
</evidence>
<proteinExistence type="inferred from homology"/>
<comment type="similarity">
    <text evidence="1">Belongs to the acetyltransferase family. GNAT subfamily.</text>
</comment>
<evidence type="ECO:0000256" key="5">
    <source>
        <dbReference type="ARBA" id="ARBA00023315"/>
    </source>
</evidence>
<dbReference type="PANTHER" id="PTHR36449">
    <property type="entry name" value="ACETYLTRANSFERASE-RELATED"/>
    <property type="match status" value="1"/>
</dbReference>
<dbReference type="SUPFAM" id="SSF55729">
    <property type="entry name" value="Acyl-CoA N-acyltransferases (Nat)"/>
    <property type="match status" value="1"/>
</dbReference>
<dbReference type="Pfam" id="PF13673">
    <property type="entry name" value="Acetyltransf_10"/>
    <property type="match status" value="1"/>
</dbReference>
<name>A0A451BL08_9GAMM</name>
<dbReference type="EMBL" id="CAADHB010000029">
    <property type="protein sequence ID" value="VFK78918.1"/>
    <property type="molecule type" value="Genomic_DNA"/>
</dbReference>
<evidence type="ECO:0000256" key="1">
    <source>
        <dbReference type="ARBA" id="ARBA00009342"/>
    </source>
</evidence>
<keyword evidence="5" id="KW-0012">Acyltransferase</keyword>
<sequence length="183" mass="20537">MIKVQPLAGNHDRNGFDCGVEILDRWLRQTAKQHQEKGISRTFVAIPASPEAVEFYRACGYGHMEESSILGYYALASAFVLIEDLAWEVAKRYPRRVPVTRLGRLAVRVELKGQGLGGFLLADAITRSRNAALSVGSAGIFVDAKDDNAARFYRQYGFSACREDPRKLYLPMWPMERIPSLDP</sequence>
<evidence type="ECO:0000256" key="6">
    <source>
        <dbReference type="ARBA" id="ARBA00049880"/>
    </source>
</evidence>
<evidence type="ECO:0000313" key="10">
    <source>
        <dbReference type="EMBL" id="VFK78918.1"/>
    </source>
</evidence>
<dbReference type="PANTHER" id="PTHR36449:SF1">
    <property type="entry name" value="ACETYLTRANSFERASE"/>
    <property type="match status" value="1"/>
</dbReference>
<comment type="catalytic activity">
    <reaction evidence="6">
        <text>glycyl-tRNA(Gly) + acetyl-CoA = N-acetylglycyl-tRNA(Gly) + CoA + H(+)</text>
        <dbReference type="Rhea" id="RHEA:81867"/>
        <dbReference type="Rhea" id="RHEA-COMP:9683"/>
        <dbReference type="Rhea" id="RHEA-COMP:19766"/>
        <dbReference type="ChEBI" id="CHEBI:15378"/>
        <dbReference type="ChEBI" id="CHEBI:57287"/>
        <dbReference type="ChEBI" id="CHEBI:57288"/>
        <dbReference type="ChEBI" id="CHEBI:78522"/>
        <dbReference type="ChEBI" id="CHEBI:232036"/>
    </reaction>
</comment>
<dbReference type="EMBL" id="CAADFU010000031">
    <property type="protein sequence ID" value="VFK43978.1"/>
    <property type="molecule type" value="Genomic_DNA"/>
</dbReference>
<evidence type="ECO:0000313" key="8">
    <source>
        <dbReference type="EMBL" id="VFK39072.1"/>
    </source>
</evidence>
<keyword evidence="4 10" id="KW-0808">Transferase</keyword>
<protein>
    <submittedName>
        <fullName evidence="10">Acetyltransferase (GNAT) domain-containing protein</fullName>
    </submittedName>
</protein>
<dbReference type="PROSITE" id="PS51186">
    <property type="entry name" value="GNAT"/>
    <property type="match status" value="1"/>
</dbReference>
<reference evidence="10" key="1">
    <citation type="submission" date="2019-02" db="EMBL/GenBank/DDBJ databases">
        <authorList>
            <person name="Gruber-Vodicka R. H."/>
            <person name="Seah K. B. B."/>
        </authorList>
    </citation>
    <scope>NUCLEOTIDE SEQUENCE</scope>
    <source>
        <strain evidence="10">BECK_S127</strain>
        <strain evidence="9">BECK_S1320</strain>
        <strain evidence="8">BECK_S1321</strain>
    </source>
</reference>
<dbReference type="GO" id="GO:0016747">
    <property type="term" value="F:acyltransferase activity, transferring groups other than amino-acyl groups"/>
    <property type="evidence" value="ECO:0007669"/>
    <property type="project" value="InterPro"/>
</dbReference>
<feature type="domain" description="N-acetyltransferase" evidence="7">
    <location>
        <begin position="40"/>
        <end position="180"/>
    </location>
</feature>
<dbReference type="InterPro" id="IPR000182">
    <property type="entry name" value="GNAT_dom"/>
</dbReference>